<evidence type="ECO:0000259" key="8">
    <source>
        <dbReference type="Pfam" id="PF04290"/>
    </source>
</evidence>
<dbReference type="Proteomes" id="UP000250790">
    <property type="component" value="Unassembled WGS sequence"/>
</dbReference>
<dbReference type="GO" id="GO:0005886">
    <property type="term" value="C:plasma membrane"/>
    <property type="evidence" value="ECO:0007669"/>
    <property type="project" value="UniProtKB-SubCell"/>
</dbReference>
<comment type="subcellular location">
    <subcellularLocation>
        <location evidence="7">Cell inner membrane</location>
        <topology evidence="7">Multi-pass membrane protein</topology>
    </subcellularLocation>
    <subcellularLocation>
        <location evidence="1">Cell membrane</location>
        <topology evidence="1">Multi-pass membrane protein</topology>
    </subcellularLocation>
</comment>
<evidence type="ECO:0000313" key="10">
    <source>
        <dbReference type="Proteomes" id="UP000250790"/>
    </source>
</evidence>
<comment type="subunit">
    <text evidence="7">The complex comprises the extracytoplasmic solute receptor protein and the two transmembrane proteins.</text>
</comment>
<accession>A0A315EE81</accession>
<dbReference type="Pfam" id="PF04290">
    <property type="entry name" value="DctQ"/>
    <property type="match status" value="1"/>
</dbReference>
<evidence type="ECO:0000256" key="1">
    <source>
        <dbReference type="ARBA" id="ARBA00004651"/>
    </source>
</evidence>
<feature type="domain" description="Tripartite ATP-independent periplasmic transporters DctQ component" evidence="8">
    <location>
        <begin position="25"/>
        <end position="155"/>
    </location>
</feature>
<feature type="transmembrane region" description="Helical" evidence="7">
    <location>
        <begin position="95"/>
        <end position="115"/>
    </location>
</feature>
<evidence type="ECO:0000313" key="9">
    <source>
        <dbReference type="EMBL" id="PUE55429.1"/>
    </source>
</evidence>
<evidence type="ECO:0000256" key="2">
    <source>
        <dbReference type="ARBA" id="ARBA00022448"/>
    </source>
</evidence>
<keyword evidence="5 7" id="KW-1133">Transmembrane helix</keyword>
<evidence type="ECO:0000256" key="7">
    <source>
        <dbReference type="RuleBase" id="RU369079"/>
    </source>
</evidence>
<dbReference type="InterPro" id="IPR055348">
    <property type="entry name" value="DctQ"/>
</dbReference>
<evidence type="ECO:0000256" key="4">
    <source>
        <dbReference type="ARBA" id="ARBA00022692"/>
    </source>
</evidence>
<keyword evidence="7" id="KW-0997">Cell inner membrane</keyword>
<reference evidence="9 10" key="1">
    <citation type="submission" date="2017-04" db="EMBL/GenBank/DDBJ databases">
        <title>Unexpected and diverse lifestyles within the genus Limnohabitans.</title>
        <authorList>
            <person name="Kasalicky V."/>
            <person name="Mehrshad M."/>
            <person name="Andrei S.-A."/>
            <person name="Salcher M."/>
            <person name="Kratochvilova H."/>
            <person name="Simek K."/>
            <person name="Ghai R."/>
        </authorList>
    </citation>
    <scope>NUCLEOTIDE SEQUENCE [LARGE SCALE GENOMIC DNA]</scope>
    <source>
        <strain evidence="9 10">II-B4</strain>
    </source>
</reference>
<feature type="transmembrane region" description="Helical" evidence="7">
    <location>
        <begin position="12"/>
        <end position="34"/>
    </location>
</feature>
<sequence length="163" mass="17828">MMFSNPLERIARFCSILGGLVMTSLMLMTCYSLIGRNFFDSALIGDFELTGVGAGAAIALFMPLCQLKRENIIVDFFTAKCSEATNFKLDRLGDLFMTLIFFLLAWRCGAAAINAKETLGASMLLGFPDWIVFTSMCIPFGITALIAAMQALSQFDKNNKASS</sequence>
<feature type="transmembrane region" description="Helical" evidence="7">
    <location>
        <begin position="130"/>
        <end position="152"/>
    </location>
</feature>
<keyword evidence="2 7" id="KW-0813">Transport</keyword>
<keyword evidence="6 7" id="KW-0472">Membrane</keyword>
<evidence type="ECO:0000256" key="5">
    <source>
        <dbReference type="ARBA" id="ARBA00022989"/>
    </source>
</evidence>
<proteinExistence type="inferred from homology"/>
<gene>
    <name evidence="9" type="ORF">B9Z37_02355</name>
</gene>
<comment type="similarity">
    <text evidence="7">Belongs to the TRAP transporter small permease family.</text>
</comment>
<comment type="caution">
    <text evidence="9">The sequence shown here is derived from an EMBL/GenBank/DDBJ whole genome shotgun (WGS) entry which is preliminary data.</text>
</comment>
<keyword evidence="4 7" id="KW-0812">Transmembrane</keyword>
<comment type="function">
    <text evidence="7">Part of the tripartite ATP-independent periplasmic (TRAP) transport system.</text>
</comment>
<dbReference type="GO" id="GO:0022857">
    <property type="term" value="F:transmembrane transporter activity"/>
    <property type="evidence" value="ECO:0007669"/>
    <property type="project" value="UniProtKB-UniRule"/>
</dbReference>
<dbReference type="OrthoDB" id="6900059at2"/>
<organism evidence="9 10">
    <name type="scientific">Limnohabitans parvus II-B4</name>
    <dbReference type="NCBI Taxonomy" id="1293052"/>
    <lineage>
        <taxon>Bacteria</taxon>
        <taxon>Pseudomonadati</taxon>
        <taxon>Pseudomonadota</taxon>
        <taxon>Betaproteobacteria</taxon>
        <taxon>Burkholderiales</taxon>
        <taxon>Comamonadaceae</taxon>
        <taxon>Limnohabitans</taxon>
    </lineage>
</organism>
<keyword evidence="10" id="KW-1185">Reference proteome</keyword>
<name>A0A315EE81_9BURK</name>
<evidence type="ECO:0000256" key="6">
    <source>
        <dbReference type="ARBA" id="ARBA00023136"/>
    </source>
</evidence>
<protein>
    <recommendedName>
        <fullName evidence="7">TRAP transporter small permease protein</fullName>
    </recommendedName>
</protein>
<keyword evidence="3" id="KW-1003">Cell membrane</keyword>
<feature type="transmembrane region" description="Helical" evidence="7">
    <location>
        <begin position="49"/>
        <end position="67"/>
    </location>
</feature>
<evidence type="ECO:0000256" key="3">
    <source>
        <dbReference type="ARBA" id="ARBA00022475"/>
    </source>
</evidence>
<dbReference type="EMBL" id="NESN01000001">
    <property type="protein sequence ID" value="PUE55429.1"/>
    <property type="molecule type" value="Genomic_DNA"/>
</dbReference>
<dbReference type="AlphaFoldDB" id="A0A315EE81"/>